<name>A0ABN7UG30_GIGMA</name>
<dbReference type="EMBL" id="CAJVQB010002817">
    <property type="protein sequence ID" value="CAG8588178.1"/>
    <property type="molecule type" value="Genomic_DNA"/>
</dbReference>
<comment type="caution">
    <text evidence="1">The sequence shown here is derived from an EMBL/GenBank/DDBJ whole genome shotgun (WGS) entry which is preliminary data.</text>
</comment>
<reference evidence="1 2" key="1">
    <citation type="submission" date="2021-06" db="EMBL/GenBank/DDBJ databases">
        <authorList>
            <person name="Kallberg Y."/>
            <person name="Tangrot J."/>
            <person name="Rosling A."/>
        </authorList>
    </citation>
    <scope>NUCLEOTIDE SEQUENCE [LARGE SCALE GENOMIC DNA]</scope>
    <source>
        <strain evidence="1 2">120-4 pot B 10/14</strain>
    </source>
</reference>
<dbReference type="Proteomes" id="UP000789901">
    <property type="component" value="Unassembled WGS sequence"/>
</dbReference>
<proteinExistence type="predicted"/>
<protein>
    <submittedName>
        <fullName evidence="1">34765_t:CDS:1</fullName>
    </submittedName>
</protein>
<accession>A0ABN7UG30</accession>
<gene>
    <name evidence="1" type="ORF">GMARGA_LOCUS6276</name>
</gene>
<evidence type="ECO:0000313" key="1">
    <source>
        <dbReference type="EMBL" id="CAG8588178.1"/>
    </source>
</evidence>
<organism evidence="1 2">
    <name type="scientific">Gigaspora margarita</name>
    <dbReference type="NCBI Taxonomy" id="4874"/>
    <lineage>
        <taxon>Eukaryota</taxon>
        <taxon>Fungi</taxon>
        <taxon>Fungi incertae sedis</taxon>
        <taxon>Mucoromycota</taxon>
        <taxon>Glomeromycotina</taxon>
        <taxon>Glomeromycetes</taxon>
        <taxon>Diversisporales</taxon>
        <taxon>Gigasporaceae</taxon>
        <taxon>Gigaspora</taxon>
    </lineage>
</organism>
<sequence length="152" mass="17707">MNHEWNSAINRIDDQTELDINNNNENNQKNNPNKIVYVAKLVNEHKNYKLDLACYNIHNNIAFTTEIIEDVYMQVLRQMIQQICPKLHNQTKNASRLYKKLLSKKDADPQCNVVLNNNTSTTNHYELLFLVVNNYLSSQLVAQALTDDKTKE</sequence>
<feature type="non-terminal residue" evidence="1">
    <location>
        <position position="152"/>
    </location>
</feature>
<keyword evidence="2" id="KW-1185">Reference proteome</keyword>
<evidence type="ECO:0000313" key="2">
    <source>
        <dbReference type="Proteomes" id="UP000789901"/>
    </source>
</evidence>